<dbReference type="EMBL" id="JBHFFA010000001">
    <property type="protein sequence ID" value="KAL2653124.1"/>
    <property type="molecule type" value="Genomic_DNA"/>
</dbReference>
<dbReference type="Gene3D" id="1.20.1250.20">
    <property type="entry name" value="MFS general substrate transporter like domains"/>
    <property type="match status" value="1"/>
</dbReference>
<dbReference type="InterPro" id="IPR036259">
    <property type="entry name" value="MFS_trans_sf"/>
</dbReference>
<evidence type="ECO:0000256" key="3">
    <source>
        <dbReference type="ARBA" id="ARBA00022989"/>
    </source>
</evidence>
<evidence type="ECO:0000256" key="2">
    <source>
        <dbReference type="ARBA" id="ARBA00022692"/>
    </source>
</evidence>
<feature type="transmembrane region" description="Helical" evidence="6">
    <location>
        <begin position="538"/>
        <end position="563"/>
    </location>
</feature>
<feature type="region of interest" description="Disordered" evidence="5">
    <location>
        <begin position="284"/>
        <end position="360"/>
    </location>
</feature>
<dbReference type="InterPro" id="IPR056555">
    <property type="entry name" value="NFD4_C"/>
</dbReference>
<evidence type="ECO:0000256" key="4">
    <source>
        <dbReference type="ARBA" id="ARBA00023136"/>
    </source>
</evidence>
<dbReference type="PANTHER" id="PTHR21576:SF154">
    <property type="entry name" value="OS04G0502800 PROTEIN"/>
    <property type="match status" value="1"/>
</dbReference>
<dbReference type="PANTHER" id="PTHR21576">
    <property type="entry name" value="UNCHARACTERIZED NODULIN-LIKE PROTEIN"/>
    <property type="match status" value="1"/>
</dbReference>
<dbReference type="GO" id="GO:0016020">
    <property type="term" value="C:membrane"/>
    <property type="evidence" value="ECO:0007669"/>
    <property type="project" value="UniProtKB-SubCell"/>
</dbReference>
<feature type="transmembrane region" description="Helical" evidence="6">
    <location>
        <begin position="443"/>
        <end position="460"/>
    </location>
</feature>
<dbReference type="SUPFAM" id="SSF103473">
    <property type="entry name" value="MFS general substrate transporter"/>
    <property type="match status" value="2"/>
</dbReference>
<feature type="transmembrane region" description="Helical" evidence="6">
    <location>
        <begin position="507"/>
        <end position="526"/>
    </location>
</feature>
<feature type="transmembrane region" description="Helical" evidence="6">
    <location>
        <begin position="617"/>
        <end position="636"/>
    </location>
</feature>
<evidence type="ECO:0008006" key="11">
    <source>
        <dbReference type="Google" id="ProtNLM"/>
    </source>
</evidence>
<evidence type="ECO:0000256" key="6">
    <source>
        <dbReference type="SAM" id="Phobius"/>
    </source>
</evidence>
<feature type="transmembrane region" description="Helical" evidence="6">
    <location>
        <begin position="78"/>
        <end position="99"/>
    </location>
</feature>
<feature type="domain" description="Nodulin-like" evidence="7">
    <location>
        <begin position="13"/>
        <end position="263"/>
    </location>
</feature>
<evidence type="ECO:0000259" key="7">
    <source>
        <dbReference type="Pfam" id="PF06813"/>
    </source>
</evidence>
<feature type="transmembrane region" description="Helical" evidence="6">
    <location>
        <begin position="413"/>
        <end position="431"/>
    </location>
</feature>
<gene>
    <name evidence="9" type="ORF">R1flu_021252</name>
</gene>
<dbReference type="AlphaFoldDB" id="A0ABD1ZS91"/>
<name>A0ABD1ZS91_9MARC</name>
<feature type="transmembrane region" description="Helical" evidence="6">
    <location>
        <begin position="172"/>
        <end position="193"/>
    </location>
</feature>
<evidence type="ECO:0000256" key="1">
    <source>
        <dbReference type="ARBA" id="ARBA00004141"/>
    </source>
</evidence>
<dbReference type="Pfam" id="PF23262">
    <property type="entry name" value="NFD4_C"/>
    <property type="match status" value="1"/>
</dbReference>
<evidence type="ECO:0000313" key="9">
    <source>
        <dbReference type="EMBL" id="KAL2653124.1"/>
    </source>
</evidence>
<keyword evidence="4 6" id="KW-0472">Membrane</keyword>
<feature type="transmembrane region" description="Helical" evidence="6">
    <location>
        <begin position="144"/>
        <end position="166"/>
    </location>
</feature>
<reference evidence="9 10" key="1">
    <citation type="submission" date="2024-09" db="EMBL/GenBank/DDBJ databases">
        <title>Chromosome-scale assembly of Riccia fluitans.</title>
        <authorList>
            <person name="Paukszto L."/>
            <person name="Sawicki J."/>
            <person name="Karawczyk K."/>
            <person name="Piernik-Szablinska J."/>
            <person name="Szczecinska M."/>
            <person name="Mazdziarz M."/>
        </authorList>
    </citation>
    <scope>NUCLEOTIDE SEQUENCE [LARGE SCALE GENOMIC DNA]</scope>
    <source>
        <strain evidence="9">Rf_01</strain>
        <tissue evidence="9">Aerial parts of the thallus</tissue>
    </source>
</reference>
<feature type="transmembrane region" description="Helical" evidence="6">
    <location>
        <begin position="214"/>
        <end position="234"/>
    </location>
</feature>
<evidence type="ECO:0000259" key="8">
    <source>
        <dbReference type="Pfam" id="PF23262"/>
    </source>
</evidence>
<comment type="caution">
    <text evidence="9">The sequence shown here is derived from an EMBL/GenBank/DDBJ whole genome shotgun (WGS) entry which is preliminary data.</text>
</comment>
<feature type="compositionally biased region" description="Polar residues" evidence="5">
    <location>
        <begin position="295"/>
        <end position="305"/>
    </location>
</feature>
<evidence type="ECO:0000313" key="10">
    <source>
        <dbReference type="Proteomes" id="UP001605036"/>
    </source>
</evidence>
<keyword evidence="2 6" id="KW-0812">Transmembrane</keyword>
<dbReference type="Proteomes" id="UP001605036">
    <property type="component" value="Unassembled WGS sequence"/>
</dbReference>
<feature type="transmembrane region" description="Helical" evidence="6">
    <location>
        <begin position="111"/>
        <end position="132"/>
    </location>
</feature>
<accession>A0ABD1ZS91</accession>
<feature type="transmembrane region" description="Helical" evidence="6">
    <location>
        <begin position="246"/>
        <end position="268"/>
    </location>
</feature>
<feature type="region of interest" description="Disordered" evidence="5">
    <location>
        <begin position="654"/>
        <end position="673"/>
    </location>
</feature>
<protein>
    <recommendedName>
        <fullName evidence="11">Nodulin-like domain-containing protein</fullName>
    </recommendedName>
</protein>
<proteinExistence type="predicted"/>
<dbReference type="InterPro" id="IPR010658">
    <property type="entry name" value="Nodulin-like"/>
</dbReference>
<keyword evidence="3 6" id="KW-1133">Transmembrane helix</keyword>
<organism evidence="9 10">
    <name type="scientific">Riccia fluitans</name>
    <dbReference type="NCBI Taxonomy" id="41844"/>
    <lineage>
        <taxon>Eukaryota</taxon>
        <taxon>Viridiplantae</taxon>
        <taxon>Streptophyta</taxon>
        <taxon>Embryophyta</taxon>
        <taxon>Marchantiophyta</taxon>
        <taxon>Marchantiopsida</taxon>
        <taxon>Marchantiidae</taxon>
        <taxon>Marchantiales</taxon>
        <taxon>Ricciaceae</taxon>
        <taxon>Riccia</taxon>
    </lineage>
</organism>
<feature type="domain" description="NFD4 C-terminal" evidence="8">
    <location>
        <begin position="409"/>
        <end position="570"/>
    </location>
</feature>
<dbReference type="Pfam" id="PF06813">
    <property type="entry name" value="Nodulin-like"/>
    <property type="match status" value="1"/>
</dbReference>
<evidence type="ECO:0000256" key="5">
    <source>
        <dbReference type="SAM" id="MobiDB-lite"/>
    </source>
</evidence>
<sequence length="673" mass="73425">MIGTVGPKGQVTKWVSLAAGIWVQALAGHSNVFAHYSSNLKGVLDLNQVQLNNLGVAKDFGENVGLLAGGLVNVLPTWVILLIGAIECFFGYGVVWLVMSGTIAPLPYWQMVVVLCLASNSSTWLNTAVLVTSMRNFSTNRGTVVGIIKGFIGLSGAVFTQFYVTLMRDDPQALVLFLALVPPLVCIVVMYFIRPANSPDGAPPYYDPREHIGFIFIHVVCISLALYLFVATLGENIIKFTPLESKFMVAVLIIFLTVPFLVPAKFLFDKRTWKAVNNREHSFPYHDDNEGENLPPSSAPGTTDLNEPLLKSNGKNGNVSKTGAAAEGTDDQVPVSSRGWTRRAESVSPRSPRDGSKQENASFICMAPNNPDMEMDCDDSTLLAVGEGALRRRKGPHRGEDFTLSEAIVKADFWLLFVIFLCGVGTGSTIVNNMGQIGLARGYSDVTMFVSLFSVWNFLGRLGAGSVSEHYVRSSAMPRTVWMLVAQVLMIITHLLLATAVPGSLHIGSILLGVSVGMHFAIMVPVASELFGLANFGVIYNFLTIGMPFGSLLFSGVLAGYIYDREAQKQQQQGGNIHSIMGFSKESVTLFLNSPLYTQQFKDDAAPICLGAHCFRTTFYILALVMFIGLGLNGLLTRRIWPVYRSLYSNSVHNSSTDLEDGEEHAPQRRDHV</sequence>
<comment type="subcellular location">
    <subcellularLocation>
        <location evidence="1">Membrane</location>
        <topology evidence="1">Multi-pass membrane protein</topology>
    </subcellularLocation>
</comment>
<keyword evidence="10" id="KW-1185">Reference proteome</keyword>
<feature type="transmembrane region" description="Helical" evidence="6">
    <location>
        <begin position="481"/>
        <end position="501"/>
    </location>
</feature>
<feature type="compositionally biased region" description="Basic and acidic residues" evidence="5">
    <location>
        <begin position="664"/>
        <end position="673"/>
    </location>
</feature>